<organism evidence="1">
    <name type="scientific">Caldilinea aerophila</name>
    <dbReference type="NCBI Taxonomy" id="133453"/>
    <lineage>
        <taxon>Bacteria</taxon>
        <taxon>Bacillati</taxon>
        <taxon>Chloroflexota</taxon>
        <taxon>Caldilineae</taxon>
        <taxon>Caldilineales</taxon>
        <taxon>Caldilineaceae</taxon>
        <taxon>Caldilinea</taxon>
    </lineage>
</organism>
<protein>
    <submittedName>
        <fullName evidence="1">Uncharacterized protein</fullName>
    </submittedName>
</protein>
<gene>
    <name evidence="1" type="ORF">ENQ20_02145</name>
</gene>
<accession>A0A7C1FH64</accession>
<dbReference type="AlphaFoldDB" id="A0A7C1FH64"/>
<name>A0A7C1FH64_9CHLR</name>
<comment type="caution">
    <text evidence="1">The sequence shown here is derived from an EMBL/GenBank/DDBJ whole genome shotgun (WGS) entry which is preliminary data.</text>
</comment>
<evidence type="ECO:0000313" key="1">
    <source>
        <dbReference type="EMBL" id="HDX30274.1"/>
    </source>
</evidence>
<proteinExistence type="predicted"/>
<sequence>MSNYLPFEDEFRKFLQQRHARFIDQTRSYHDADFALMLSDGARFALEVKEKRQAYVKSVWPANTPEPHMFILDELTVRKCLGFAPRAGVAVKDVIGERYVFFSVIDLALMPRVRVNRRIERNQPDLKGKWIVDLRNGGQATTLDELLGHIQTYLANLHSILYEIHPCYGDYVGETVGDGGITRRPEHWSQDVRNSRRDA</sequence>
<dbReference type="EMBL" id="DSMG01000032">
    <property type="protein sequence ID" value="HDX30274.1"/>
    <property type="molecule type" value="Genomic_DNA"/>
</dbReference>
<reference evidence="1" key="1">
    <citation type="journal article" date="2020" name="mSystems">
        <title>Genome- and Community-Level Interaction Insights into Carbon Utilization and Element Cycling Functions of Hydrothermarchaeota in Hydrothermal Sediment.</title>
        <authorList>
            <person name="Zhou Z."/>
            <person name="Liu Y."/>
            <person name="Xu W."/>
            <person name="Pan J."/>
            <person name="Luo Z.H."/>
            <person name="Li M."/>
        </authorList>
    </citation>
    <scope>NUCLEOTIDE SEQUENCE [LARGE SCALE GENOMIC DNA]</scope>
    <source>
        <strain evidence="1">SpSt-289</strain>
    </source>
</reference>